<dbReference type="InterPro" id="IPR001905">
    <property type="entry name" value="Ammonium_transpt"/>
</dbReference>
<keyword evidence="6 8" id="KW-0472">Membrane</keyword>
<evidence type="ECO:0000256" key="3">
    <source>
        <dbReference type="ARBA" id="ARBA00022448"/>
    </source>
</evidence>
<evidence type="ECO:0000256" key="1">
    <source>
        <dbReference type="ARBA" id="ARBA00004141"/>
    </source>
</evidence>
<dbReference type="GO" id="GO:0005886">
    <property type="term" value="C:plasma membrane"/>
    <property type="evidence" value="ECO:0007669"/>
    <property type="project" value="UniProtKB-SubCell"/>
</dbReference>
<evidence type="ECO:0000256" key="8">
    <source>
        <dbReference type="RuleBase" id="RU362002"/>
    </source>
</evidence>
<evidence type="ECO:0000256" key="7">
    <source>
        <dbReference type="ARBA" id="ARBA00023177"/>
    </source>
</evidence>
<comment type="similarity">
    <text evidence="2 8">Belongs to the ammonia transporter channel (TC 1.A.11.2) family.</text>
</comment>
<feature type="transmembrane region" description="Helical" evidence="8">
    <location>
        <begin position="202"/>
        <end position="221"/>
    </location>
</feature>
<evidence type="ECO:0000256" key="5">
    <source>
        <dbReference type="ARBA" id="ARBA00022989"/>
    </source>
</evidence>
<evidence type="ECO:0000313" key="10">
    <source>
        <dbReference type="EMBL" id="MBB6429401.1"/>
    </source>
</evidence>
<dbReference type="Proteomes" id="UP000541810">
    <property type="component" value="Unassembled WGS sequence"/>
</dbReference>
<gene>
    <name evidence="10" type="ORF">HNQ40_001207</name>
</gene>
<feature type="transmembrane region" description="Helical" evidence="8">
    <location>
        <begin position="98"/>
        <end position="119"/>
    </location>
</feature>
<dbReference type="Gene3D" id="1.10.3430.10">
    <property type="entry name" value="Ammonium transporter AmtB like domains"/>
    <property type="match status" value="1"/>
</dbReference>
<evidence type="ECO:0000256" key="4">
    <source>
        <dbReference type="ARBA" id="ARBA00022692"/>
    </source>
</evidence>
<feature type="transmembrane region" description="Helical" evidence="8">
    <location>
        <begin position="264"/>
        <end position="285"/>
    </location>
</feature>
<evidence type="ECO:0000256" key="6">
    <source>
        <dbReference type="ARBA" id="ARBA00023136"/>
    </source>
</evidence>
<feature type="transmembrane region" description="Helical" evidence="8">
    <location>
        <begin position="453"/>
        <end position="474"/>
    </location>
</feature>
<feature type="transmembrane region" description="Helical" evidence="8">
    <location>
        <begin position="335"/>
        <end position="360"/>
    </location>
</feature>
<feature type="domain" description="Ammonium transporter AmtB-like" evidence="9">
    <location>
        <begin position="99"/>
        <end position="501"/>
    </location>
</feature>
<dbReference type="PROSITE" id="PS01219">
    <property type="entry name" value="AMMONIUM_TRANSP"/>
    <property type="match status" value="1"/>
</dbReference>
<dbReference type="GO" id="GO:0097272">
    <property type="term" value="P:ammonium homeostasis"/>
    <property type="evidence" value="ECO:0007669"/>
    <property type="project" value="TreeGrafter"/>
</dbReference>
<reference evidence="10 11" key="1">
    <citation type="submission" date="2020-08" db="EMBL/GenBank/DDBJ databases">
        <title>Genomic Encyclopedia of Type Strains, Phase IV (KMG-IV): sequencing the most valuable type-strain genomes for metagenomic binning, comparative biology and taxonomic classification.</title>
        <authorList>
            <person name="Goeker M."/>
        </authorList>
    </citation>
    <scope>NUCLEOTIDE SEQUENCE [LARGE SCALE GENOMIC DNA]</scope>
    <source>
        <strain evidence="10 11">DSM 103725</strain>
    </source>
</reference>
<accession>A0A7X0H508</accession>
<protein>
    <recommendedName>
        <fullName evidence="8">Ammonium transporter</fullName>
    </recommendedName>
</protein>
<feature type="transmembrane region" description="Helical" evidence="8">
    <location>
        <begin position="226"/>
        <end position="244"/>
    </location>
</feature>
<evidence type="ECO:0000313" key="11">
    <source>
        <dbReference type="Proteomes" id="UP000541810"/>
    </source>
</evidence>
<dbReference type="PANTHER" id="PTHR11730">
    <property type="entry name" value="AMMONIUM TRANSPORTER"/>
    <property type="match status" value="1"/>
</dbReference>
<keyword evidence="5 8" id="KW-1133">Transmembrane helix</keyword>
<feature type="transmembrane region" description="Helical" evidence="8">
    <location>
        <begin position="423"/>
        <end position="441"/>
    </location>
</feature>
<feature type="transmembrane region" description="Helical" evidence="8">
    <location>
        <begin position="367"/>
        <end position="385"/>
    </location>
</feature>
<dbReference type="EMBL" id="JACHGY010000001">
    <property type="protein sequence ID" value="MBB6429401.1"/>
    <property type="molecule type" value="Genomic_DNA"/>
</dbReference>
<feature type="transmembrane region" description="Helical" evidence="8">
    <location>
        <begin position="391"/>
        <end position="411"/>
    </location>
</feature>
<comment type="caution">
    <text evidence="10">The sequence shown here is derived from an EMBL/GenBank/DDBJ whole genome shotgun (WGS) entry which is preliminary data.</text>
</comment>
<sequence>MSMLRGRWILLLAVLAGGLWMADASWAQEAEEAVEAVVEAVEEAAAEVAPPTAEEAAALAEAEAAAAEAGDYSVEYAAPDDGDYSIAIVDTPKFTIDNLWICIAGCLVFIMHLGFAMVESGLTRAKNTVNILFKNSMIICIGFVTYGIMGFNLHYPGYGDDSAGWFAFAGFGFLAQGSEILNDPSLMTSSGYGLDMTAYADFFFQAMFCATGATIVCGSVAGRIKLLPFLIFITFFTAIVYPLVGSWHWGGGYLNKMDTAFYDFAGSTVVHSVGGWGALVGAIVLGPRLGKYASDGTIQPIPGHNMPLVTIGVFLLWFGWFGFNGGSVLAADAGLVSLVLCTTTFAAAAGGLATAITSWVIGGKPDLSMALNGILAGLVGITAGADQMAMWEAVLIGAIAGVLVYFSVLLLDKLKIDDPVGAVSVHLTCGIWGTLVVGIFGDSAGGAQLTSQIIGIVVVGIATVILSAIGFLVLKFTLGIRVSEEEEIEGLDLGEHDMSAYPDFQQTFIKSYHAREI</sequence>
<evidence type="ECO:0000259" key="9">
    <source>
        <dbReference type="Pfam" id="PF00909"/>
    </source>
</evidence>
<feature type="transmembrane region" description="Helical" evidence="8">
    <location>
        <begin position="306"/>
        <end position="323"/>
    </location>
</feature>
<dbReference type="PANTHER" id="PTHR11730:SF6">
    <property type="entry name" value="AMMONIUM TRANSPORTER"/>
    <property type="match status" value="1"/>
</dbReference>
<dbReference type="InterPro" id="IPR024041">
    <property type="entry name" value="NH4_transpt_AmtB-like_dom"/>
</dbReference>
<dbReference type="GO" id="GO:0008519">
    <property type="term" value="F:ammonium channel activity"/>
    <property type="evidence" value="ECO:0007669"/>
    <property type="project" value="InterPro"/>
</dbReference>
<organism evidence="10 11">
    <name type="scientific">Algisphaera agarilytica</name>
    <dbReference type="NCBI Taxonomy" id="1385975"/>
    <lineage>
        <taxon>Bacteria</taxon>
        <taxon>Pseudomonadati</taxon>
        <taxon>Planctomycetota</taxon>
        <taxon>Phycisphaerae</taxon>
        <taxon>Phycisphaerales</taxon>
        <taxon>Phycisphaeraceae</taxon>
        <taxon>Algisphaera</taxon>
    </lineage>
</organism>
<keyword evidence="3 8" id="KW-0813">Transport</keyword>
<proteinExistence type="inferred from homology"/>
<dbReference type="InterPro" id="IPR029020">
    <property type="entry name" value="Ammonium/urea_transptr"/>
</dbReference>
<evidence type="ECO:0000256" key="2">
    <source>
        <dbReference type="ARBA" id="ARBA00005887"/>
    </source>
</evidence>
<dbReference type="InterPro" id="IPR018047">
    <property type="entry name" value="Ammonium_transpt_CS"/>
</dbReference>
<comment type="subcellular location">
    <subcellularLocation>
        <location evidence="8">Cell membrane</location>
        <topology evidence="8">Multi-pass membrane protein</topology>
    </subcellularLocation>
    <subcellularLocation>
        <location evidence="1">Membrane</location>
        <topology evidence="1">Multi-pass membrane protein</topology>
    </subcellularLocation>
</comment>
<keyword evidence="11" id="KW-1185">Reference proteome</keyword>
<dbReference type="Pfam" id="PF00909">
    <property type="entry name" value="Ammonium_transp"/>
    <property type="match status" value="1"/>
</dbReference>
<feature type="transmembrane region" description="Helical" evidence="8">
    <location>
        <begin position="131"/>
        <end position="149"/>
    </location>
</feature>
<keyword evidence="7 8" id="KW-0924">Ammonia transport</keyword>
<keyword evidence="4 8" id="KW-0812">Transmembrane</keyword>
<dbReference type="NCBIfam" id="TIGR00836">
    <property type="entry name" value="amt"/>
    <property type="match status" value="1"/>
</dbReference>
<dbReference type="SUPFAM" id="SSF111352">
    <property type="entry name" value="Ammonium transporter"/>
    <property type="match status" value="1"/>
</dbReference>
<dbReference type="AlphaFoldDB" id="A0A7X0H508"/>
<name>A0A7X0H508_9BACT</name>